<protein>
    <submittedName>
        <fullName evidence="2">Uncharacterized protein</fullName>
    </submittedName>
</protein>
<feature type="region of interest" description="Disordered" evidence="1">
    <location>
        <begin position="30"/>
        <end position="90"/>
    </location>
</feature>
<evidence type="ECO:0000256" key="1">
    <source>
        <dbReference type="SAM" id="MobiDB-lite"/>
    </source>
</evidence>
<dbReference type="EMBL" id="LXQA010259090">
    <property type="protein sequence ID" value="MCI38727.1"/>
    <property type="molecule type" value="Genomic_DNA"/>
</dbReference>
<feature type="region of interest" description="Disordered" evidence="1">
    <location>
        <begin position="1"/>
        <end position="20"/>
    </location>
</feature>
<comment type="caution">
    <text evidence="2">The sequence shown here is derived from an EMBL/GenBank/DDBJ whole genome shotgun (WGS) entry which is preliminary data.</text>
</comment>
<name>A0A392RRA4_9FABA</name>
<evidence type="ECO:0000313" key="2">
    <source>
        <dbReference type="EMBL" id="MCI38727.1"/>
    </source>
</evidence>
<keyword evidence="3" id="KW-1185">Reference proteome</keyword>
<sequence>MECSPPLPERTKNRYTSLTSHRTRWLSLRYNRSSNGNHHGGTGQCNKPPRRFHSRPEPEDYGSESKIGGCRRIQGNEVLTKHASPKISIP</sequence>
<evidence type="ECO:0000313" key="3">
    <source>
        <dbReference type="Proteomes" id="UP000265520"/>
    </source>
</evidence>
<organism evidence="2 3">
    <name type="scientific">Trifolium medium</name>
    <dbReference type="NCBI Taxonomy" id="97028"/>
    <lineage>
        <taxon>Eukaryota</taxon>
        <taxon>Viridiplantae</taxon>
        <taxon>Streptophyta</taxon>
        <taxon>Embryophyta</taxon>
        <taxon>Tracheophyta</taxon>
        <taxon>Spermatophyta</taxon>
        <taxon>Magnoliopsida</taxon>
        <taxon>eudicotyledons</taxon>
        <taxon>Gunneridae</taxon>
        <taxon>Pentapetalae</taxon>
        <taxon>rosids</taxon>
        <taxon>fabids</taxon>
        <taxon>Fabales</taxon>
        <taxon>Fabaceae</taxon>
        <taxon>Papilionoideae</taxon>
        <taxon>50 kb inversion clade</taxon>
        <taxon>NPAAA clade</taxon>
        <taxon>Hologalegina</taxon>
        <taxon>IRL clade</taxon>
        <taxon>Trifolieae</taxon>
        <taxon>Trifolium</taxon>
    </lineage>
</organism>
<proteinExistence type="predicted"/>
<dbReference type="AlphaFoldDB" id="A0A392RRA4"/>
<accession>A0A392RRA4</accession>
<dbReference type="Proteomes" id="UP000265520">
    <property type="component" value="Unassembled WGS sequence"/>
</dbReference>
<reference evidence="2 3" key="1">
    <citation type="journal article" date="2018" name="Front. Plant Sci.">
        <title>Red Clover (Trifolium pratense) and Zigzag Clover (T. medium) - A Picture of Genomic Similarities and Differences.</title>
        <authorList>
            <person name="Dluhosova J."/>
            <person name="Istvanek J."/>
            <person name="Nedelnik J."/>
            <person name="Repkova J."/>
        </authorList>
    </citation>
    <scope>NUCLEOTIDE SEQUENCE [LARGE SCALE GENOMIC DNA]</scope>
    <source>
        <strain evidence="3">cv. 10/8</strain>
        <tissue evidence="2">Leaf</tissue>
    </source>
</reference>